<keyword evidence="2" id="KW-0812">Transmembrane</keyword>
<comment type="caution">
    <text evidence="3">The sequence shown here is derived from an EMBL/GenBank/DDBJ whole genome shotgun (WGS) entry which is preliminary data.</text>
</comment>
<evidence type="ECO:0000313" key="3">
    <source>
        <dbReference type="EMBL" id="EAQ81694.1"/>
    </source>
</evidence>
<accession>A3ZPL6</accession>
<reference evidence="3 4" key="1">
    <citation type="submission" date="2006-02" db="EMBL/GenBank/DDBJ databases">
        <authorList>
            <person name="Amann R."/>
            <person name="Ferriera S."/>
            <person name="Johnson J."/>
            <person name="Kravitz S."/>
            <person name="Halpern A."/>
            <person name="Remington K."/>
            <person name="Beeson K."/>
            <person name="Tran B."/>
            <person name="Rogers Y.-H."/>
            <person name="Friedman R."/>
            <person name="Venter J.C."/>
        </authorList>
    </citation>
    <scope>NUCLEOTIDE SEQUENCE [LARGE SCALE GENOMIC DNA]</scope>
    <source>
        <strain evidence="3 4">DSM 3645</strain>
    </source>
</reference>
<keyword evidence="2" id="KW-1133">Transmembrane helix</keyword>
<keyword evidence="2" id="KW-0472">Membrane</keyword>
<feature type="region of interest" description="Disordered" evidence="1">
    <location>
        <begin position="620"/>
        <end position="696"/>
    </location>
</feature>
<sequence length="783" mass="84638">MNAFLIICPHCQSKYQVASADMQGKTVTCKKCSQKFAAKVMQAKPKAASTAATAPVQSAADDPFGDLISEASSLPSSASPLAAVPRKKKANSFNWMPLAIGGGAIAMLVFLLITVVSFLPSIDSSGLNGASGNEAARLAEADFAAHSKIADAQVEIMKDFVDAVEGVQQEEDVPALIQKLEALTARIRSQADVVRGLPKLTEKQNEQLTMSVKERTKPLEARTKAAGLKLANFQAPGLMKALMGFQTAGREIGEAISAAQPRTAKQSVVNIDSGNAEIDSREEERNARKAEFEARKAEVKAKIAAAQASAAEEQSHTMEKEEDVTESRPNARDNFSNLWDMQVNTAGRMFDIHEEMISAVNATSQANDVPALVQKMQASIAQFRALADEAIGIRVLTNEQSVRLAGSIDSRLKTLEFEGGTFVPKLQALKSQELLTALVDYLAAAADVRQAVIATRPMGLNSATVSADLAKYRGFLDETLRLRKEQVEIDYSFTSSDDPNRYIKALGKLTQKVNDLNQRAKDAYGVSKLLQDCVGLEMMAELEAFADGIDEGRLTEKLKNREFRTPQVKAARDQQTAAFAEFYRILDSRKPRGSSGIGEAPSSNTALNAQMADAMGQFGGSGGFSGMDRMRGMRQPKDEDASIQWAKEKERKLAAAQPPRAQPPRAQPSGGMPGPAGFGRPSRGFGPPPTDQFRDRAGGADKMVTLLAPTFTKSQIEAIKGRLKDQLDNSGHSSRSSSGQAAILQLFYSGDMEELAKQIDFGEIEEVNVKERQIRLKSISIPE</sequence>
<dbReference type="OrthoDB" id="291932at2"/>
<evidence type="ECO:0008006" key="5">
    <source>
        <dbReference type="Google" id="ProtNLM"/>
    </source>
</evidence>
<evidence type="ECO:0000256" key="2">
    <source>
        <dbReference type="SAM" id="Phobius"/>
    </source>
</evidence>
<dbReference type="RefSeq" id="WP_002653685.1">
    <property type="nucleotide sequence ID" value="NZ_CH672376.1"/>
</dbReference>
<feature type="compositionally biased region" description="Basic and acidic residues" evidence="1">
    <location>
        <begin position="628"/>
        <end position="653"/>
    </location>
</feature>
<feature type="transmembrane region" description="Helical" evidence="2">
    <location>
        <begin position="95"/>
        <end position="119"/>
    </location>
</feature>
<dbReference type="HOGENOM" id="CLU_357780_0_0_0"/>
<feature type="region of interest" description="Disordered" evidence="1">
    <location>
        <begin position="308"/>
        <end position="333"/>
    </location>
</feature>
<feature type="compositionally biased region" description="Basic and acidic residues" evidence="1">
    <location>
        <begin position="313"/>
        <end position="331"/>
    </location>
</feature>
<dbReference type="EMBL" id="AANZ01000004">
    <property type="protein sequence ID" value="EAQ81694.1"/>
    <property type="molecule type" value="Genomic_DNA"/>
</dbReference>
<gene>
    <name evidence="3" type="ORF">DSM3645_28972</name>
</gene>
<dbReference type="InterPro" id="IPR011723">
    <property type="entry name" value="Znf/thioredoxin_put"/>
</dbReference>
<name>A3ZPL6_9BACT</name>
<evidence type="ECO:0000313" key="4">
    <source>
        <dbReference type="Proteomes" id="UP000004358"/>
    </source>
</evidence>
<proteinExistence type="predicted"/>
<evidence type="ECO:0000256" key="1">
    <source>
        <dbReference type="SAM" id="MobiDB-lite"/>
    </source>
</evidence>
<protein>
    <recommendedName>
        <fullName evidence="5">Zinc finger/thioredoxin putative domain-containing protein</fullName>
    </recommendedName>
</protein>
<organism evidence="3 4">
    <name type="scientific">Blastopirellula marina DSM 3645</name>
    <dbReference type="NCBI Taxonomy" id="314230"/>
    <lineage>
        <taxon>Bacteria</taxon>
        <taxon>Pseudomonadati</taxon>
        <taxon>Planctomycetota</taxon>
        <taxon>Planctomycetia</taxon>
        <taxon>Pirellulales</taxon>
        <taxon>Pirellulaceae</taxon>
        <taxon>Blastopirellula</taxon>
    </lineage>
</organism>
<dbReference type="AlphaFoldDB" id="A3ZPL6"/>
<dbReference type="STRING" id="314230.DSM3645_28972"/>
<dbReference type="NCBIfam" id="TIGR02098">
    <property type="entry name" value="MJ0042_CXXC"/>
    <property type="match status" value="1"/>
</dbReference>
<dbReference type="Proteomes" id="UP000004358">
    <property type="component" value="Unassembled WGS sequence"/>
</dbReference>